<protein>
    <submittedName>
        <fullName evidence="10">Cas1p 10 TM acyl transferase domain</fullName>
    </submittedName>
</protein>
<feature type="transmembrane region" description="Helical" evidence="8">
    <location>
        <begin position="519"/>
        <end position="539"/>
    </location>
</feature>
<feature type="transmembrane region" description="Helical" evidence="8">
    <location>
        <begin position="494"/>
        <end position="513"/>
    </location>
</feature>
<evidence type="ECO:0000256" key="2">
    <source>
        <dbReference type="ARBA" id="ARBA00010666"/>
    </source>
</evidence>
<feature type="transmembrane region" description="Helical" evidence="8">
    <location>
        <begin position="673"/>
        <end position="690"/>
    </location>
</feature>
<accession>A0A5E4MLJ6</accession>
<dbReference type="Pfam" id="PF07779">
    <property type="entry name" value="Cas1_AcylT"/>
    <property type="match status" value="1"/>
</dbReference>
<reference evidence="10 11" key="1">
    <citation type="submission" date="2019-08" db="EMBL/GenBank/DDBJ databases">
        <authorList>
            <person name="Alioto T."/>
            <person name="Alioto T."/>
            <person name="Gomez Garrido J."/>
        </authorList>
    </citation>
    <scope>NUCLEOTIDE SEQUENCE [LARGE SCALE GENOMIC DNA]</scope>
</reference>
<dbReference type="PANTHER" id="PTHR13533:SF1">
    <property type="entry name" value="N-ACETYLNEURAMINATE 9-O-ACETYLTRANSFERASE"/>
    <property type="match status" value="1"/>
</dbReference>
<evidence type="ECO:0000256" key="1">
    <source>
        <dbReference type="ARBA" id="ARBA00004141"/>
    </source>
</evidence>
<comment type="subcellular location">
    <subcellularLocation>
        <location evidence="1">Membrane</location>
        <topology evidence="1">Multi-pass membrane protein</topology>
    </subcellularLocation>
</comment>
<evidence type="ECO:0000256" key="8">
    <source>
        <dbReference type="SAM" id="Phobius"/>
    </source>
</evidence>
<feature type="transmembrane region" description="Helical" evidence="8">
    <location>
        <begin position="364"/>
        <end position="384"/>
    </location>
</feature>
<organism evidence="10 11">
    <name type="scientific">Cinara cedri</name>
    <dbReference type="NCBI Taxonomy" id="506608"/>
    <lineage>
        <taxon>Eukaryota</taxon>
        <taxon>Metazoa</taxon>
        <taxon>Ecdysozoa</taxon>
        <taxon>Arthropoda</taxon>
        <taxon>Hexapoda</taxon>
        <taxon>Insecta</taxon>
        <taxon>Pterygota</taxon>
        <taxon>Neoptera</taxon>
        <taxon>Paraneoptera</taxon>
        <taxon>Hemiptera</taxon>
        <taxon>Sternorrhyncha</taxon>
        <taxon>Aphidomorpha</taxon>
        <taxon>Aphidoidea</taxon>
        <taxon>Aphididae</taxon>
        <taxon>Lachninae</taxon>
        <taxon>Cinara</taxon>
    </lineage>
</organism>
<dbReference type="OrthoDB" id="1932925at2759"/>
<comment type="similarity">
    <text evidence="2">Belongs to the PC-esterase family. CASD1 subfamily.</text>
</comment>
<dbReference type="GO" id="GO:0005794">
    <property type="term" value="C:Golgi apparatus"/>
    <property type="evidence" value="ECO:0007669"/>
    <property type="project" value="UniProtKB-ARBA"/>
</dbReference>
<evidence type="ECO:0000259" key="9">
    <source>
        <dbReference type="Pfam" id="PF07779"/>
    </source>
</evidence>
<feature type="transmembrane region" description="Helical" evidence="8">
    <location>
        <begin position="36"/>
        <end position="55"/>
    </location>
</feature>
<feature type="transmembrane region" description="Helical" evidence="8">
    <location>
        <begin position="729"/>
        <end position="752"/>
    </location>
</feature>
<gene>
    <name evidence="10" type="ORF">CINCED_3A009956</name>
</gene>
<evidence type="ECO:0000256" key="7">
    <source>
        <dbReference type="ARBA" id="ARBA00023180"/>
    </source>
</evidence>
<feature type="transmembrane region" description="Helical" evidence="8">
    <location>
        <begin position="463"/>
        <end position="482"/>
    </location>
</feature>
<feature type="transmembrane region" description="Helical" evidence="8">
    <location>
        <begin position="396"/>
        <end position="417"/>
    </location>
</feature>
<dbReference type="GO" id="GO:0016740">
    <property type="term" value="F:transferase activity"/>
    <property type="evidence" value="ECO:0007669"/>
    <property type="project" value="UniProtKB-KW"/>
</dbReference>
<evidence type="ECO:0000256" key="4">
    <source>
        <dbReference type="ARBA" id="ARBA00022692"/>
    </source>
</evidence>
<evidence type="ECO:0000256" key="3">
    <source>
        <dbReference type="ARBA" id="ARBA00022679"/>
    </source>
</evidence>
<keyword evidence="7" id="KW-0325">Glycoprotein</keyword>
<proteinExistence type="inferred from homology"/>
<keyword evidence="3 10" id="KW-0808">Transferase</keyword>
<evidence type="ECO:0000256" key="5">
    <source>
        <dbReference type="ARBA" id="ARBA00022989"/>
    </source>
</evidence>
<dbReference type="AlphaFoldDB" id="A0A5E4MLJ6"/>
<feature type="transmembrane region" description="Helical" evidence="8">
    <location>
        <begin position="773"/>
        <end position="789"/>
    </location>
</feature>
<feature type="transmembrane region" description="Helical" evidence="8">
    <location>
        <begin position="332"/>
        <end position="352"/>
    </location>
</feature>
<dbReference type="GO" id="GO:0005975">
    <property type="term" value="P:carbohydrate metabolic process"/>
    <property type="evidence" value="ECO:0007669"/>
    <property type="project" value="UniProtKB-ARBA"/>
</dbReference>
<feature type="transmembrane region" description="Helical" evidence="8">
    <location>
        <begin position="641"/>
        <end position="661"/>
    </location>
</feature>
<dbReference type="InterPro" id="IPR012419">
    <property type="entry name" value="Cas1_AcylTrans_dom"/>
</dbReference>
<keyword evidence="6 8" id="KW-0472">Membrane</keyword>
<keyword evidence="11" id="KW-1185">Reference proteome</keyword>
<feature type="transmembrane region" description="Helical" evidence="8">
    <location>
        <begin position="551"/>
        <end position="570"/>
    </location>
</feature>
<evidence type="ECO:0000256" key="6">
    <source>
        <dbReference type="ARBA" id="ARBA00023136"/>
    </source>
</evidence>
<feature type="transmembrane region" description="Helical" evidence="8">
    <location>
        <begin position="604"/>
        <end position="621"/>
    </location>
</feature>
<name>A0A5E4MLJ6_9HEMI</name>
<feature type="domain" description="Cas1p 10 TM acyl transferase" evidence="9">
    <location>
        <begin position="315"/>
        <end position="777"/>
    </location>
</feature>
<dbReference type="PANTHER" id="PTHR13533">
    <property type="entry name" value="N-ACETYLNEURAMINATE 9-O-ACETYLTRANSFERASE"/>
    <property type="match status" value="1"/>
</dbReference>
<dbReference type="Proteomes" id="UP000325440">
    <property type="component" value="Unassembled WGS sequence"/>
</dbReference>
<sequence length="794" mass="91885">MADDQISDEAPLLCDESIQRHDDINKKFNSKNAKKIALCFVFWFIVIHSCIHLFYARDSCKWLLSDGRYKGDMGWQPYGCMMHEYSELDCSRCLKYLAFRGSHNQFLFIGGPRILDMYNAFIHTIEPKAKLAPSSEFSSYSHYYDHDHSFHDSRLKLDVKFIWSPYVLNTMVKVLKKLKDVNDIPQVIVAGSAIWPIIQSNGSLNGIQDYIANLTQLIQPINDISSKSIVLWVLQEPVDESKLDNSLSMVTNNLIDLYNEAAMDVLSKSSAEMWWSSRLVSQGEMNDSPDGLHSSNASLRLRAQILLNLYCNDHMNFNDGTCCSSTEPYTSIQSYMLLFFIICICIGILMAVRYRRNRLSKNEPCYVIMISLAKLGLIMIYFYLCDRTNFFMKENKYYSDASFWLPIGYVFVLGLFFTDESRYTKVLHRDQTDEWKGWMQLIILIYNLTGASIKASIANNVQILIAAYLFLTGYGHFYYLWHRLDAGLTRYFQILFRLNMLTVVLCICMNRPYQFYFYIPLVSFWFTVIYLVLICPPRVTAASSEIRPAQYLYIILKILALFIFITILYMSEVFFDKIFLTRPWKALFVTTDDDIHEWWFRWKLNRFSVVNGIILSFAIILAQRYNLIDDNNHSNLVSPRLAVFSSFLALVGLVASIIYNILCQNIMECYELLSYTSVIPIISYIILRNVSGVLRTRLSSLFAWFGRISLELMVCQCHIWLAADTHGVLVLLPGYPVVNGLIVSFIFICICHELHEITIKLTPYAVPSDHKDLFRNLICFILLLIPLGANDGMF</sequence>
<keyword evidence="5 8" id="KW-1133">Transmembrane helix</keyword>
<keyword evidence="4 8" id="KW-0812">Transmembrane</keyword>
<dbReference type="EMBL" id="CABPRJ010000954">
    <property type="protein sequence ID" value="VVC32310.1"/>
    <property type="molecule type" value="Genomic_DNA"/>
</dbReference>
<dbReference type="GO" id="GO:0016020">
    <property type="term" value="C:membrane"/>
    <property type="evidence" value="ECO:0007669"/>
    <property type="project" value="UniProtKB-SubCell"/>
</dbReference>
<evidence type="ECO:0000313" key="11">
    <source>
        <dbReference type="Proteomes" id="UP000325440"/>
    </source>
</evidence>
<evidence type="ECO:0000313" key="10">
    <source>
        <dbReference type="EMBL" id="VVC32310.1"/>
    </source>
</evidence>